<evidence type="ECO:0000313" key="2">
    <source>
        <dbReference type="Proteomes" id="UP000789920"/>
    </source>
</evidence>
<sequence length="65" mass="8064">VYDEYESIIDKMYSDYIIFDNKDFICVNCRELRECVYYNKHYQLRLENSCNLSKYISLFDELIRL</sequence>
<name>A0ACA9S5S3_9GLOM</name>
<gene>
    <name evidence="1" type="ORF">RPERSI_LOCUS26730</name>
</gene>
<accession>A0ACA9S5S3</accession>
<organism evidence="1 2">
    <name type="scientific">Racocetra persica</name>
    <dbReference type="NCBI Taxonomy" id="160502"/>
    <lineage>
        <taxon>Eukaryota</taxon>
        <taxon>Fungi</taxon>
        <taxon>Fungi incertae sedis</taxon>
        <taxon>Mucoromycota</taxon>
        <taxon>Glomeromycotina</taxon>
        <taxon>Glomeromycetes</taxon>
        <taxon>Diversisporales</taxon>
        <taxon>Gigasporaceae</taxon>
        <taxon>Racocetra</taxon>
    </lineage>
</organism>
<comment type="caution">
    <text evidence="1">The sequence shown here is derived from an EMBL/GenBank/DDBJ whole genome shotgun (WGS) entry which is preliminary data.</text>
</comment>
<reference evidence="1" key="1">
    <citation type="submission" date="2021-06" db="EMBL/GenBank/DDBJ databases">
        <authorList>
            <person name="Kallberg Y."/>
            <person name="Tangrot J."/>
            <person name="Rosling A."/>
        </authorList>
    </citation>
    <scope>NUCLEOTIDE SEQUENCE</scope>
    <source>
        <strain evidence="1">MA461A</strain>
    </source>
</reference>
<keyword evidence="2" id="KW-1185">Reference proteome</keyword>
<proteinExistence type="predicted"/>
<dbReference type="Proteomes" id="UP000789920">
    <property type="component" value="Unassembled WGS sequence"/>
</dbReference>
<protein>
    <submittedName>
        <fullName evidence="1">6870_t:CDS:1</fullName>
    </submittedName>
</protein>
<dbReference type="EMBL" id="CAJVQC010092120">
    <property type="protein sequence ID" value="CAG8826401.1"/>
    <property type="molecule type" value="Genomic_DNA"/>
</dbReference>
<evidence type="ECO:0000313" key="1">
    <source>
        <dbReference type="EMBL" id="CAG8826401.1"/>
    </source>
</evidence>
<feature type="non-terminal residue" evidence="1">
    <location>
        <position position="1"/>
    </location>
</feature>